<dbReference type="OrthoDB" id="9806673at2"/>
<dbReference type="Gene3D" id="3.30.70.1660">
    <property type="match status" value="1"/>
</dbReference>
<keyword evidence="2 4" id="KW-0488">Methylation</keyword>
<dbReference type="InterPro" id="IPR004374">
    <property type="entry name" value="PrfB"/>
</dbReference>
<name>A0A556QR42_9BACT</name>
<accession>A0A556QR42</accession>
<comment type="function">
    <text evidence="4">Peptide chain release factor 2 directs the termination of translation in response to the peptide chain termination codons UGA and UAA.</text>
</comment>
<evidence type="ECO:0000313" key="8">
    <source>
        <dbReference type="Proteomes" id="UP000315648"/>
    </source>
</evidence>
<evidence type="ECO:0000256" key="1">
    <source>
        <dbReference type="ARBA" id="ARBA00010835"/>
    </source>
</evidence>
<feature type="domain" description="Prokaryotic-type class I peptide chain release factors" evidence="6">
    <location>
        <begin position="247"/>
        <end position="263"/>
    </location>
</feature>
<dbReference type="Gene3D" id="1.20.58.410">
    <property type="entry name" value="Release factor"/>
    <property type="match status" value="1"/>
</dbReference>
<dbReference type="GO" id="GO:0005737">
    <property type="term" value="C:cytoplasm"/>
    <property type="evidence" value="ECO:0007669"/>
    <property type="project" value="UniProtKB-SubCell"/>
</dbReference>
<protein>
    <recommendedName>
        <fullName evidence="4 5">Peptide chain release factor 2</fullName>
        <shortName evidence="4">RF-2</shortName>
    </recommendedName>
</protein>
<dbReference type="HAMAP" id="MF_00094">
    <property type="entry name" value="Rel_fac_2"/>
    <property type="match status" value="1"/>
</dbReference>
<evidence type="ECO:0000256" key="3">
    <source>
        <dbReference type="ARBA" id="ARBA00022917"/>
    </source>
</evidence>
<dbReference type="InterPro" id="IPR045853">
    <property type="entry name" value="Pep_chain_release_fac_I_sf"/>
</dbReference>
<dbReference type="Proteomes" id="UP000315648">
    <property type="component" value="Unassembled WGS sequence"/>
</dbReference>
<gene>
    <name evidence="4" type="primary">prfB</name>
    <name evidence="7" type="ORF">FPL22_07385</name>
</gene>
<dbReference type="NCBIfam" id="TIGR00020">
    <property type="entry name" value="prfB"/>
    <property type="match status" value="1"/>
</dbReference>
<dbReference type="Gene3D" id="3.30.160.20">
    <property type="match status" value="1"/>
</dbReference>
<dbReference type="FunFam" id="3.30.160.20:FF:000004">
    <property type="entry name" value="Peptide chain release factor 1"/>
    <property type="match status" value="1"/>
</dbReference>
<dbReference type="SUPFAM" id="SSF75620">
    <property type="entry name" value="Release factor"/>
    <property type="match status" value="1"/>
</dbReference>
<dbReference type="PANTHER" id="PTHR43116:SF3">
    <property type="entry name" value="CLASS I PEPTIDE CHAIN RELEASE FACTOR"/>
    <property type="match status" value="1"/>
</dbReference>
<dbReference type="PROSITE" id="PS00745">
    <property type="entry name" value="RF_PROK_I"/>
    <property type="match status" value="1"/>
</dbReference>
<dbReference type="PANTHER" id="PTHR43116">
    <property type="entry name" value="PEPTIDE CHAIN RELEASE FACTOR 2"/>
    <property type="match status" value="1"/>
</dbReference>
<sequence>MVSPETFNHIENIKKRAGHLWRFLDCEQKLREIEALEAQMGDPTFWDNNERAQKHIGKVNALKRSVLPVVDFSKRVADLDVMLELIDAGSPEEKDEFGAELTSQVEAMVPEIDKIEIGAFLNGQFDRNNAIFSIQAGAGGTESNDWADILYRMYNRWAERRGFQAELMDVQPGDTAGIAKATILIKGENAYGYCKAERGVHRLVRISPFDSNARRHTSFCAVDVIAEVTDDIKIEIPEDELRIDVYRSSGKGGQGVNTTDSAVRITHIPTNTVVVCQNERSQIKNKATAMNVLKARLYEKRQDEQRAEMDKFYGDKGEIGFGAQIRSYVLQPYQMVKDLRTGVSTSDTQGVLDGDIDRFITGWLRAGCPRHRNKDIQIDEE</sequence>
<keyword evidence="8" id="KW-1185">Reference proteome</keyword>
<feature type="modified residue" description="N5-methylglutamine" evidence="4">
    <location>
        <position position="254"/>
    </location>
</feature>
<dbReference type="EMBL" id="VMBG01000001">
    <property type="protein sequence ID" value="TSJ79106.1"/>
    <property type="molecule type" value="Genomic_DNA"/>
</dbReference>
<reference evidence="7 8" key="1">
    <citation type="submission" date="2019-07" db="EMBL/GenBank/DDBJ databases">
        <title>Description of 53C-WASEF.</title>
        <authorList>
            <person name="Pitt A."/>
            <person name="Hahn M.W."/>
        </authorList>
    </citation>
    <scope>NUCLEOTIDE SEQUENCE [LARGE SCALE GENOMIC DNA]</scope>
    <source>
        <strain evidence="7 8">53C-WASEF</strain>
    </source>
</reference>
<comment type="caution">
    <text evidence="7">The sequence shown here is derived from an EMBL/GenBank/DDBJ whole genome shotgun (WGS) entry which is preliminary data.</text>
</comment>
<comment type="similarity">
    <text evidence="1 4">Belongs to the prokaryotic/mitochondrial release factor family.</text>
</comment>
<proteinExistence type="inferred from homology"/>
<dbReference type="RefSeq" id="WP_144229449.1">
    <property type="nucleotide sequence ID" value="NZ_CBCRVV010000005.1"/>
</dbReference>
<dbReference type="Pfam" id="PF03462">
    <property type="entry name" value="PCRF"/>
    <property type="match status" value="1"/>
</dbReference>
<keyword evidence="3 4" id="KW-0648">Protein biosynthesis</keyword>
<dbReference type="GO" id="GO:0016149">
    <property type="term" value="F:translation release factor activity, codon specific"/>
    <property type="evidence" value="ECO:0007669"/>
    <property type="project" value="UniProtKB-UniRule"/>
</dbReference>
<comment type="subcellular location">
    <subcellularLocation>
        <location evidence="4">Cytoplasm</location>
    </subcellularLocation>
</comment>
<dbReference type="InterPro" id="IPR005139">
    <property type="entry name" value="PCRF"/>
</dbReference>
<dbReference type="AlphaFoldDB" id="A0A556QR42"/>
<evidence type="ECO:0000256" key="2">
    <source>
        <dbReference type="ARBA" id="ARBA00022481"/>
    </source>
</evidence>
<dbReference type="SMART" id="SM00937">
    <property type="entry name" value="PCRF"/>
    <property type="match status" value="1"/>
</dbReference>
<evidence type="ECO:0000256" key="4">
    <source>
        <dbReference type="HAMAP-Rule" id="MF_00094"/>
    </source>
</evidence>
<keyword evidence="4" id="KW-0963">Cytoplasm</keyword>
<dbReference type="Pfam" id="PF00472">
    <property type="entry name" value="RF-1"/>
    <property type="match status" value="1"/>
</dbReference>
<evidence type="ECO:0000256" key="5">
    <source>
        <dbReference type="NCBIfam" id="TIGR00020"/>
    </source>
</evidence>
<evidence type="ECO:0000313" key="7">
    <source>
        <dbReference type="EMBL" id="TSJ79106.1"/>
    </source>
</evidence>
<evidence type="ECO:0000259" key="6">
    <source>
        <dbReference type="PROSITE" id="PS00745"/>
    </source>
</evidence>
<dbReference type="InterPro" id="IPR000352">
    <property type="entry name" value="Pep_chain_release_fac_I"/>
</dbReference>
<comment type="PTM">
    <text evidence="4">Methylated by PrmC. Methylation increases the termination efficiency of RF2.</text>
</comment>
<organism evidence="7 8">
    <name type="scientific">Rariglobus hedericola</name>
    <dbReference type="NCBI Taxonomy" id="2597822"/>
    <lineage>
        <taxon>Bacteria</taxon>
        <taxon>Pseudomonadati</taxon>
        <taxon>Verrucomicrobiota</taxon>
        <taxon>Opitutia</taxon>
        <taxon>Opitutales</taxon>
        <taxon>Opitutaceae</taxon>
        <taxon>Rariglobus</taxon>
    </lineage>
</organism>